<dbReference type="Gene3D" id="3.30.560.10">
    <property type="entry name" value="Glucose Oxidase, domain 3"/>
    <property type="match status" value="1"/>
</dbReference>
<evidence type="ECO:0000259" key="7">
    <source>
        <dbReference type="PROSITE" id="PS00623"/>
    </source>
</evidence>
<evidence type="ECO:0000256" key="6">
    <source>
        <dbReference type="RuleBase" id="RU003968"/>
    </source>
</evidence>
<dbReference type="InterPro" id="IPR000172">
    <property type="entry name" value="GMC_OxRdtase_N"/>
</dbReference>
<keyword evidence="10" id="KW-1185">Reference proteome</keyword>
<dbReference type="Proteomes" id="UP000009230">
    <property type="component" value="Chromosome"/>
</dbReference>
<dbReference type="eggNOG" id="COG2303">
    <property type="taxonomic scope" value="Bacteria"/>
</dbReference>
<dbReference type="STRING" id="491952.Mar181_2921"/>
<dbReference type="HOGENOM" id="CLU_002865_7_2_6"/>
<comment type="cofactor">
    <cofactor evidence="1 5">
        <name>FAD</name>
        <dbReference type="ChEBI" id="CHEBI:57692"/>
    </cofactor>
</comment>
<evidence type="ECO:0000256" key="5">
    <source>
        <dbReference type="PIRSR" id="PIRSR000137-2"/>
    </source>
</evidence>
<dbReference type="InterPro" id="IPR007867">
    <property type="entry name" value="GMC_OxRtase_C"/>
</dbReference>
<dbReference type="GO" id="GO:0050660">
    <property type="term" value="F:flavin adenine dinucleotide binding"/>
    <property type="evidence" value="ECO:0007669"/>
    <property type="project" value="InterPro"/>
</dbReference>
<feature type="binding site" evidence="5">
    <location>
        <position position="215"/>
    </location>
    <ligand>
        <name>FAD</name>
        <dbReference type="ChEBI" id="CHEBI:57692"/>
    </ligand>
</feature>
<organism evidence="9 10">
    <name type="scientific">Marinomonas posidonica (strain CECT 7376 / NCIMB 14433 / IVIA-Po-181)</name>
    <dbReference type="NCBI Taxonomy" id="491952"/>
    <lineage>
        <taxon>Bacteria</taxon>
        <taxon>Pseudomonadati</taxon>
        <taxon>Pseudomonadota</taxon>
        <taxon>Gammaproteobacteria</taxon>
        <taxon>Oceanospirillales</taxon>
        <taxon>Oceanospirillaceae</taxon>
        <taxon>Marinomonas</taxon>
    </lineage>
</organism>
<dbReference type="PROSITE" id="PS00624">
    <property type="entry name" value="GMC_OXRED_2"/>
    <property type="match status" value="1"/>
</dbReference>
<reference evidence="9 10" key="1">
    <citation type="journal article" date="2012" name="Stand. Genomic Sci.">
        <title>Complete genome sequence of Marinomonas posidonica type strain (IVIA-Po-181(T)).</title>
        <authorList>
            <person name="Lucas-Elio P."/>
            <person name="Goodwin L."/>
            <person name="Woyke T."/>
            <person name="Pitluck S."/>
            <person name="Nolan M."/>
            <person name="Kyrpides N.C."/>
            <person name="Detter J.C."/>
            <person name="Copeland A."/>
            <person name="Lu M."/>
            <person name="Bruce D."/>
            <person name="Detter C."/>
            <person name="Tapia R."/>
            <person name="Han S."/>
            <person name="Land M.L."/>
            <person name="Ivanova N."/>
            <person name="Mikhailova N."/>
            <person name="Johnston A.W."/>
            <person name="Sanchez-Amat A."/>
        </authorList>
    </citation>
    <scope>NUCLEOTIDE SEQUENCE [LARGE SCALE GENOMIC DNA]</scope>
    <source>
        <strain evidence="10">CECT 7376 / NCIMB 14433 / IVIA-Po-181</strain>
    </source>
</reference>
<dbReference type="InterPro" id="IPR012132">
    <property type="entry name" value="GMC_OxRdtase"/>
</dbReference>
<accession>F6D0R8</accession>
<dbReference type="PANTHER" id="PTHR11552">
    <property type="entry name" value="GLUCOSE-METHANOL-CHOLINE GMC OXIDOREDUCTASE"/>
    <property type="match status" value="1"/>
</dbReference>
<dbReference type="PIRSF" id="PIRSF000137">
    <property type="entry name" value="Alcohol_oxidase"/>
    <property type="match status" value="1"/>
</dbReference>
<evidence type="ECO:0000256" key="1">
    <source>
        <dbReference type="ARBA" id="ARBA00001974"/>
    </source>
</evidence>
<dbReference type="InterPro" id="IPR036188">
    <property type="entry name" value="FAD/NAD-bd_sf"/>
</dbReference>
<dbReference type="RefSeq" id="WP_013797421.1">
    <property type="nucleotide sequence ID" value="NC_015559.1"/>
</dbReference>
<proteinExistence type="inferred from homology"/>
<evidence type="ECO:0000256" key="3">
    <source>
        <dbReference type="ARBA" id="ARBA00022630"/>
    </source>
</evidence>
<dbReference type="Pfam" id="PF05199">
    <property type="entry name" value="GMC_oxred_C"/>
    <property type="match status" value="1"/>
</dbReference>
<name>F6D0R8_MARPP</name>
<dbReference type="SUPFAM" id="SSF54373">
    <property type="entry name" value="FAD-linked reductases, C-terminal domain"/>
    <property type="match status" value="1"/>
</dbReference>
<keyword evidence="4 5" id="KW-0274">FAD</keyword>
<dbReference type="KEGG" id="mpc:Mar181_2921"/>
<feature type="domain" description="Glucose-methanol-choline oxidoreductase N-terminal" evidence="7">
    <location>
        <begin position="78"/>
        <end position="101"/>
    </location>
</feature>
<evidence type="ECO:0000313" key="10">
    <source>
        <dbReference type="Proteomes" id="UP000009230"/>
    </source>
</evidence>
<keyword evidence="9" id="KW-0560">Oxidoreductase</keyword>
<evidence type="ECO:0000313" key="9">
    <source>
        <dbReference type="EMBL" id="AEF55950.1"/>
    </source>
</evidence>
<dbReference type="Gene3D" id="3.50.50.60">
    <property type="entry name" value="FAD/NAD(P)-binding domain"/>
    <property type="match status" value="1"/>
</dbReference>
<dbReference type="PANTHER" id="PTHR11552:SF147">
    <property type="entry name" value="CHOLINE DEHYDROGENASE, MITOCHONDRIAL"/>
    <property type="match status" value="1"/>
</dbReference>
<evidence type="ECO:0000256" key="4">
    <source>
        <dbReference type="ARBA" id="ARBA00022827"/>
    </source>
</evidence>
<protein>
    <submittedName>
        <fullName evidence="9">Choline dehydrogenase</fullName>
        <ecNumber evidence="9">1.1.99.1</ecNumber>
    </submittedName>
</protein>
<dbReference type="AlphaFoldDB" id="F6D0R8"/>
<evidence type="ECO:0000256" key="2">
    <source>
        <dbReference type="ARBA" id="ARBA00010790"/>
    </source>
</evidence>
<sequence length="536" mass="59315">MDYIIIGGGAAGCLLAERLSKDPHQQVTLLEAGGQNQHPLVKIPAGIIGLMRSQKFNWSLRTQPQSQLDNRCLFWPRGKGLGGSTAINAMCYTRGQAEDFDDWQKHGVNGWDYQNLLPHFKKMEAYHQGENTWHGTDGELQVQALRHKHTLSHAFVAACQEYGLPLNEDFNSAQQLGTGFYDVMQNRGQRCSAAHAFLNDAKARPNLTIISHAQVEKIQLQDKRAIGVLYHKQGKSHFLKADKEVLLSAGAIHSPQILMLSGIGPKAELIRHGIHVEHQLEGVGQNLQDHLDISLIHLDQSKSSISFHPSFLPAGLKALSQYPKRRGLLTSNIAEAGAFVATEEDNLRPDVQLHFLPAVEVDHGLNLWPTTMHYGYTLRACLLRPESRGHICLQSRSPFDAPLIDPNYLSAEEDMNGMLRAFDCANDILQQTSLKTFSKQAWLPEQQTLSNAQKMDYIRQHAESIYHPVGTCKMGTDSMSVVDETLKVIGIDNLRVIDAAIMPTLVSGNTTAATLAIASKAVDSIQAKHNTTTLNT</sequence>
<dbReference type="GO" id="GO:0008812">
    <property type="term" value="F:choline dehydrogenase activity"/>
    <property type="evidence" value="ECO:0007669"/>
    <property type="project" value="UniProtKB-EC"/>
</dbReference>
<dbReference type="EMBL" id="CP002771">
    <property type="protein sequence ID" value="AEF55950.1"/>
    <property type="molecule type" value="Genomic_DNA"/>
</dbReference>
<comment type="similarity">
    <text evidence="2 6">Belongs to the GMC oxidoreductase family.</text>
</comment>
<keyword evidence="3 6" id="KW-0285">Flavoprotein</keyword>
<gene>
    <name evidence="9" type="ordered locus">Mar181_2921</name>
</gene>
<dbReference type="Pfam" id="PF00732">
    <property type="entry name" value="GMC_oxred_N"/>
    <property type="match status" value="1"/>
</dbReference>
<dbReference type="SUPFAM" id="SSF51905">
    <property type="entry name" value="FAD/NAD(P)-binding domain"/>
    <property type="match status" value="1"/>
</dbReference>
<dbReference type="EC" id="1.1.99.1" evidence="9"/>
<dbReference type="OrthoDB" id="9785276at2"/>
<feature type="domain" description="Glucose-methanol-choline oxidoreductase N-terminal" evidence="8">
    <location>
        <begin position="250"/>
        <end position="264"/>
    </location>
</feature>
<evidence type="ECO:0000259" key="8">
    <source>
        <dbReference type="PROSITE" id="PS00624"/>
    </source>
</evidence>
<dbReference type="PROSITE" id="PS00623">
    <property type="entry name" value="GMC_OXRED_1"/>
    <property type="match status" value="1"/>
</dbReference>